<proteinExistence type="predicted"/>
<keyword evidence="2" id="KW-1185">Reference proteome</keyword>
<reference evidence="2" key="1">
    <citation type="journal article" date="2019" name="Int. J. Syst. Evol. Microbiol.">
        <title>The Global Catalogue of Microorganisms (GCM) 10K type strain sequencing project: providing services to taxonomists for standard genome sequencing and annotation.</title>
        <authorList>
            <consortium name="The Broad Institute Genomics Platform"/>
            <consortium name="The Broad Institute Genome Sequencing Center for Infectious Disease"/>
            <person name="Wu L."/>
            <person name="Ma J."/>
        </authorList>
    </citation>
    <scope>NUCLEOTIDE SEQUENCE [LARGE SCALE GENOMIC DNA]</scope>
    <source>
        <strain evidence="2">KACC 11904</strain>
    </source>
</reference>
<dbReference type="Proteomes" id="UP001596044">
    <property type="component" value="Unassembled WGS sequence"/>
</dbReference>
<evidence type="ECO:0000313" key="2">
    <source>
        <dbReference type="Proteomes" id="UP001596044"/>
    </source>
</evidence>
<comment type="caution">
    <text evidence="1">The sequence shown here is derived from an EMBL/GenBank/DDBJ whole genome shotgun (WGS) entry which is preliminary data.</text>
</comment>
<name>A0ABW0K6K8_9BACL</name>
<evidence type="ECO:0008006" key="3">
    <source>
        <dbReference type="Google" id="ProtNLM"/>
    </source>
</evidence>
<evidence type="ECO:0000313" key="1">
    <source>
        <dbReference type="EMBL" id="MFC5449050.1"/>
    </source>
</evidence>
<accession>A0ABW0K6K8</accession>
<dbReference type="EMBL" id="JBHSMJ010000017">
    <property type="protein sequence ID" value="MFC5449050.1"/>
    <property type="molecule type" value="Genomic_DNA"/>
</dbReference>
<organism evidence="1 2">
    <name type="scientific">Paenibacillus aestuarii</name>
    <dbReference type="NCBI Taxonomy" id="516965"/>
    <lineage>
        <taxon>Bacteria</taxon>
        <taxon>Bacillati</taxon>
        <taxon>Bacillota</taxon>
        <taxon>Bacilli</taxon>
        <taxon>Bacillales</taxon>
        <taxon>Paenibacillaceae</taxon>
        <taxon>Paenibacillus</taxon>
    </lineage>
</organism>
<gene>
    <name evidence="1" type="ORF">ACFPOG_12315</name>
</gene>
<dbReference type="RefSeq" id="WP_377524581.1">
    <property type="nucleotide sequence ID" value="NZ_JBHSMJ010000017.1"/>
</dbReference>
<sequence>MEYRVKVLETGEEKVLHHTEVNDMVENAGRIIVFDTKMEPHILIDDEEKDQYE</sequence>
<protein>
    <recommendedName>
        <fullName evidence="3">Phage protein</fullName>
    </recommendedName>
</protein>